<keyword evidence="2" id="KW-1185">Reference proteome</keyword>
<comment type="caution">
    <text evidence="1">The sequence shown here is derived from an EMBL/GenBank/DDBJ whole genome shotgun (WGS) entry which is preliminary data.</text>
</comment>
<evidence type="ECO:0000313" key="1">
    <source>
        <dbReference type="EMBL" id="KAJ7537175.1"/>
    </source>
</evidence>
<evidence type="ECO:0000313" key="2">
    <source>
        <dbReference type="Proteomes" id="UP001162992"/>
    </source>
</evidence>
<protein>
    <submittedName>
        <fullName evidence="1">Uncharacterized protein</fullName>
    </submittedName>
</protein>
<dbReference type="Proteomes" id="UP001162992">
    <property type="component" value="Chromosome 12"/>
</dbReference>
<organism evidence="1 2">
    <name type="scientific">Diphasiastrum complanatum</name>
    <name type="common">Issler's clubmoss</name>
    <name type="synonym">Lycopodium complanatum</name>
    <dbReference type="NCBI Taxonomy" id="34168"/>
    <lineage>
        <taxon>Eukaryota</taxon>
        <taxon>Viridiplantae</taxon>
        <taxon>Streptophyta</taxon>
        <taxon>Embryophyta</taxon>
        <taxon>Tracheophyta</taxon>
        <taxon>Lycopodiopsida</taxon>
        <taxon>Lycopodiales</taxon>
        <taxon>Lycopodiaceae</taxon>
        <taxon>Lycopodioideae</taxon>
        <taxon>Diphasiastrum</taxon>
    </lineage>
</organism>
<name>A0ACC2C5B0_DIPCM</name>
<proteinExistence type="predicted"/>
<dbReference type="EMBL" id="CM055103">
    <property type="protein sequence ID" value="KAJ7537175.1"/>
    <property type="molecule type" value="Genomic_DNA"/>
</dbReference>
<accession>A0ACC2C5B0</accession>
<reference evidence="2" key="1">
    <citation type="journal article" date="2024" name="Proc. Natl. Acad. Sci. U.S.A.">
        <title>Extraordinary preservation of gene collinearity over three hundred million years revealed in homosporous lycophytes.</title>
        <authorList>
            <person name="Li C."/>
            <person name="Wickell D."/>
            <person name="Kuo L.Y."/>
            <person name="Chen X."/>
            <person name="Nie B."/>
            <person name="Liao X."/>
            <person name="Peng D."/>
            <person name="Ji J."/>
            <person name="Jenkins J."/>
            <person name="Williams M."/>
            <person name="Shu S."/>
            <person name="Plott C."/>
            <person name="Barry K."/>
            <person name="Rajasekar S."/>
            <person name="Grimwood J."/>
            <person name="Han X."/>
            <person name="Sun S."/>
            <person name="Hou Z."/>
            <person name="He W."/>
            <person name="Dai G."/>
            <person name="Sun C."/>
            <person name="Schmutz J."/>
            <person name="Leebens-Mack J.H."/>
            <person name="Li F.W."/>
            <person name="Wang L."/>
        </authorList>
    </citation>
    <scope>NUCLEOTIDE SEQUENCE [LARGE SCALE GENOMIC DNA]</scope>
    <source>
        <strain evidence="2">cv. PW_Plant_1</strain>
    </source>
</reference>
<sequence>MGKAYSSPNIDSRSGYDSVTGIYHSKFPPIDLPSNPFLDIVTCIFYVDRGIRKALVDASTGRSLTYEDLYGQVRAAAAGLSQIGIGHGDVVMIVAPNSIEYVVAMFAVMFVGGVVTTVNPAHTVFELANQVKDSNPKLIVTIPQLVDKVVSFQLPLLLLGADQTPPTISAALPPIFFSDLLSSDPNKLPAVRIRQCDTAALLYSSGTTGRSKGVIISHRNLIAATSQMEQQGPDEVETYLSIVPIFHIYGFSRITCAMLRDGHTLVIMPQFDFEHMLVAIERYRVTILPIVPPIVNLLIRSSLTSKYDWTSLKIVGSGGAPLSKEMSDAFADRYPHIIFRQANLKAKVVDVESGRCLPPNAKGELWLHGPNITKGYLNDQAATSASFDAEGWLYTGDFVYFDEDGFLYVDDRIKELIKYKAFQVAPSELEAILLQHPEIKDAAVIGYPDKDAGEIPMAFIVCSEKNTLSEDIIKAYIARQVAPYEKIRRVVFIDEIPKTSTGKILRQELAKMFTSKL</sequence>
<gene>
    <name evidence="1" type="ORF">O6H91_12G101600</name>
</gene>